<keyword evidence="7" id="KW-0224">Dipeptidase</keyword>
<evidence type="ECO:0000313" key="9">
    <source>
        <dbReference type="EMBL" id="GGP07713.1"/>
    </source>
</evidence>
<dbReference type="PANTHER" id="PTHR43808">
    <property type="entry name" value="ACETYLORNITHINE DEACETYLASE"/>
    <property type="match status" value="1"/>
</dbReference>
<dbReference type="EMBL" id="BMLW01000001">
    <property type="protein sequence ID" value="GGP07713.1"/>
    <property type="molecule type" value="Genomic_DNA"/>
</dbReference>
<evidence type="ECO:0000256" key="4">
    <source>
        <dbReference type="ARBA" id="ARBA00022723"/>
    </source>
</evidence>
<organism evidence="9 10">
    <name type="scientific">Oceanobacillus neutriphilus</name>
    <dbReference type="NCBI Taxonomy" id="531815"/>
    <lineage>
        <taxon>Bacteria</taxon>
        <taxon>Bacillati</taxon>
        <taxon>Bacillota</taxon>
        <taxon>Bacilli</taxon>
        <taxon>Bacillales</taxon>
        <taxon>Bacillaceae</taxon>
        <taxon>Oceanobacillus</taxon>
    </lineage>
</organism>
<accession>A0ABQ2NR96</accession>
<keyword evidence="8" id="KW-0482">Metalloprotease</keyword>
<dbReference type="PANTHER" id="PTHR43808:SF31">
    <property type="entry name" value="N-ACETYL-L-CITRULLINE DEACETYLASE"/>
    <property type="match status" value="1"/>
</dbReference>
<evidence type="ECO:0000256" key="8">
    <source>
        <dbReference type="ARBA" id="ARBA00023049"/>
    </source>
</evidence>
<dbReference type="Proteomes" id="UP000641206">
    <property type="component" value="Unassembled WGS sequence"/>
</dbReference>
<dbReference type="InterPro" id="IPR010964">
    <property type="entry name" value="M20A_pepV-rel"/>
</dbReference>
<comment type="similarity">
    <text evidence="2">Belongs to the peptidase M20A family.</text>
</comment>
<dbReference type="InterPro" id="IPR050072">
    <property type="entry name" value="Peptidase_M20A"/>
</dbReference>
<dbReference type="RefSeq" id="WP_188732876.1">
    <property type="nucleotide sequence ID" value="NZ_BMLW01000001.1"/>
</dbReference>
<keyword evidence="5" id="KW-0378">Hydrolase</keyword>
<evidence type="ECO:0000256" key="2">
    <source>
        <dbReference type="ARBA" id="ARBA00006247"/>
    </source>
</evidence>
<dbReference type="NCBIfam" id="TIGR01887">
    <property type="entry name" value="dipeptidaselike"/>
    <property type="match status" value="1"/>
</dbReference>
<reference evidence="10" key="1">
    <citation type="journal article" date="2019" name="Int. J. Syst. Evol. Microbiol.">
        <title>The Global Catalogue of Microorganisms (GCM) 10K type strain sequencing project: providing services to taxonomists for standard genome sequencing and annotation.</title>
        <authorList>
            <consortium name="The Broad Institute Genomics Platform"/>
            <consortium name="The Broad Institute Genome Sequencing Center for Infectious Disease"/>
            <person name="Wu L."/>
            <person name="Ma J."/>
        </authorList>
    </citation>
    <scope>NUCLEOTIDE SEQUENCE [LARGE SCALE GENOMIC DNA]</scope>
    <source>
        <strain evidence="10">CGMCC 1.7693</strain>
    </source>
</reference>
<dbReference type="Gene3D" id="3.40.630.10">
    <property type="entry name" value="Zn peptidases"/>
    <property type="match status" value="1"/>
</dbReference>
<keyword evidence="6" id="KW-0862">Zinc</keyword>
<comment type="caution">
    <text evidence="9">The sequence shown here is derived from an EMBL/GenBank/DDBJ whole genome shotgun (WGS) entry which is preliminary data.</text>
</comment>
<dbReference type="InterPro" id="IPR036264">
    <property type="entry name" value="Bact_exopeptidase_dim_dom"/>
</dbReference>
<comment type="cofactor">
    <cofactor evidence="1">
        <name>Zn(2+)</name>
        <dbReference type="ChEBI" id="CHEBI:29105"/>
    </cofactor>
</comment>
<sequence>MNNYIRLYQEKLQFYEEQLMEDLADLVAIRSVRDEETKQPGAPFGKDIRNIFDRMAAISERDDFKSSDFDGYAMHVEHGDGKEIIGILAHLDIVPEGEKKDWLFDPFTLTRHGEYLYGRGVNDDKAPALAAYYALKILRDLDFEFNRKVRIILGGAEETTWECMDHYFKHNTQPMMAFSPDGDFPIVHGEKGVLQGTFFQQIDSAAAAYPHNLIEIESEKQRGFICERLRVIFESTYPMELKDLLESAEETVIAGSYVIAFYKGDKALSRNPHKGENALFRFSKDLIAMENANGSLLKLRKLLMNYFFNDIHGKKLGLFSEDSEMGVTTFSIPYLLFQNNKLEIGFDYRYPKGQTMEKAKKKLDIFCEKNKLNFTIYKAFNPLYIQQESQLIQTLQRAYKNITGNTPECITKGGISYSRALQNCVAFGPTFPGDIPNTHKPNERIKLQTLHKAIMIYCETVRLLATKS</sequence>
<evidence type="ECO:0000256" key="3">
    <source>
        <dbReference type="ARBA" id="ARBA00022670"/>
    </source>
</evidence>
<evidence type="ECO:0000313" key="10">
    <source>
        <dbReference type="Proteomes" id="UP000641206"/>
    </source>
</evidence>
<dbReference type="Pfam" id="PF01546">
    <property type="entry name" value="Peptidase_M20"/>
    <property type="match status" value="1"/>
</dbReference>
<keyword evidence="4" id="KW-0479">Metal-binding</keyword>
<dbReference type="SUPFAM" id="SSF55031">
    <property type="entry name" value="Bacterial exopeptidase dimerisation domain"/>
    <property type="match status" value="1"/>
</dbReference>
<dbReference type="Gene3D" id="3.30.70.360">
    <property type="match status" value="2"/>
</dbReference>
<dbReference type="SUPFAM" id="SSF53187">
    <property type="entry name" value="Zn-dependent exopeptidases"/>
    <property type="match status" value="1"/>
</dbReference>
<evidence type="ECO:0000256" key="7">
    <source>
        <dbReference type="ARBA" id="ARBA00022997"/>
    </source>
</evidence>
<protein>
    <submittedName>
        <fullName evidence="9">Peptidase</fullName>
    </submittedName>
</protein>
<evidence type="ECO:0000256" key="6">
    <source>
        <dbReference type="ARBA" id="ARBA00022833"/>
    </source>
</evidence>
<evidence type="ECO:0000256" key="1">
    <source>
        <dbReference type="ARBA" id="ARBA00001947"/>
    </source>
</evidence>
<gene>
    <name evidence="9" type="ORF">GCM10011346_04790</name>
</gene>
<proteinExistence type="inferred from homology"/>
<dbReference type="InterPro" id="IPR002933">
    <property type="entry name" value="Peptidase_M20"/>
</dbReference>
<keyword evidence="10" id="KW-1185">Reference proteome</keyword>
<evidence type="ECO:0000256" key="5">
    <source>
        <dbReference type="ARBA" id="ARBA00022801"/>
    </source>
</evidence>
<keyword evidence="3" id="KW-0645">Protease</keyword>
<name>A0ABQ2NR96_9BACI</name>